<protein>
    <submittedName>
        <fullName evidence="1">Uncharacterized protein</fullName>
    </submittedName>
</protein>
<proteinExistence type="predicted"/>
<dbReference type="eggNOG" id="COG1686">
    <property type="taxonomic scope" value="Bacteria"/>
</dbReference>
<keyword evidence="2" id="KW-1185">Reference proteome</keyword>
<dbReference type="EMBL" id="ACHJ01000080">
    <property type="protein sequence ID" value="EEI17303.1"/>
    <property type="molecule type" value="Genomic_DNA"/>
</dbReference>
<accession>C0XR22</accession>
<organism evidence="1 2">
    <name type="scientific">Corynebacterium lipophiloflavum (strain ATCC 700352 / DSM 44291 / CCUG 37336 / JCM 10383 / DMMZ 1944)</name>
    <dbReference type="NCBI Taxonomy" id="525263"/>
    <lineage>
        <taxon>Bacteria</taxon>
        <taxon>Bacillati</taxon>
        <taxon>Actinomycetota</taxon>
        <taxon>Actinomycetes</taxon>
        <taxon>Mycobacteriales</taxon>
        <taxon>Corynebacteriaceae</taxon>
        <taxon>Corynebacterium</taxon>
    </lineage>
</organism>
<dbReference type="Proteomes" id="UP000006196">
    <property type="component" value="Unassembled WGS sequence"/>
</dbReference>
<dbReference type="AlphaFoldDB" id="C0XR22"/>
<reference evidence="1" key="1">
    <citation type="submission" date="2009-01" db="EMBL/GenBank/DDBJ databases">
        <authorList>
            <person name="Qin X."/>
            <person name="Bachman B."/>
            <person name="Battles P."/>
            <person name="Bell A."/>
            <person name="Bess C."/>
            <person name="Bickham C."/>
            <person name="Chaboub L."/>
            <person name="Chen D."/>
            <person name="Coyle M."/>
            <person name="Deiros D.R."/>
            <person name="Dinh H."/>
            <person name="Forbes L."/>
            <person name="Fowler G."/>
            <person name="Francisco L."/>
            <person name="Fu Q."/>
            <person name="Gubbala S."/>
            <person name="Hale W."/>
            <person name="Han Y."/>
            <person name="Hemphill L."/>
            <person name="Highlander S.K."/>
            <person name="Hirani K."/>
            <person name="Hogues M."/>
            <person name="Jackson L."/>
            <person name="Jakkamsetti A."/>
            <person name="Javaid M."/>
            <person name="Jiang H."/>
            <person name="Korchina V."/>
            <person name="Kovar C."/>
            <person name="Lara F."/>
            <person name="Lee S."/>
            <person name="Mata R."/>
            <person name="Mathew T."/>
            <person name="Moen C."/>
            <person name="Morales K."/>
            <person name="Munidasa M."/>
            <person name="Nazareth L."/>
            <person name="Ngo R."/>
            <person name="Nguyen L."/>
            <person name="Okwuonu G."/>
            <person name="Ongeri F."/>
            <person name="Patil S."/>
            <person name="Petrosino J."/>
            <person name="Pham C."/>
            <person name="Pham P."/>
            <person name="Pu L.-L."/>
            <person name="Puazo M."/>
            <person name="Raj R."/>
            <person name="Reid J."/>
            <person name="Rouhana J."/>
            <person name="Saada N."/>
            <person name="Shang Y."/>
            <person name="Simmons D."/>
            <person name="Thornton R."/>
            <person name="Warren J."/>
            <person name="Weissenberger G."/>
            <person name="Zhang J."/>
            <person name="Zhang L."/>
            <person name="Zhou C."/>
            <person name="Zhu D."/>
            <person name="Muzny D."/>
            <person name="Worley K."/>
            <person name="Gibbs R."/>
        </authorList>
    </citation>
    <scope>NUCLEOTIDE SEQUENCE [LARGE SCALE GENOMIC DNA]</scope>
    <source>
        <strain evidence="1">DSM 44291</strain>
    </source>
</reference>
<name>C0XR22_CORLD</name>
<evidence type="ECO:0000313" key="1">
    <source>
        <dbReference type="EMBL" id="EEI17303.1"/>
    </source>
</evidence>
<dbReference type="HOGENOM" id="CLU_1851781_0_0_11"/>
<comment type="caution">
    <text evidence="1">The sequence shown here is derived from an EMBL/GenBank/DDBJ whole genome shotgun (WGS) entry which is preliminary data.</text>
</comment>
<dbReference type="STRING" id="525263.HMPREF0298_0892"/>
<evidence type="ECO:0000313" key="2">
    <source>
        <dbReference type="Proteomes" id="UP000006196"/>
    </source>
</evidence>
<gene>
    <name evidence="1" type="ORF">HMPREF0298_0892</name>
</gene>
<sequence>MFLETRKRDHGLGDPILTALATATPVAADGYRQDYGTAQLPGVIGTKWGWSDDRTSLHASASYGEDFSVSAHTFGPAAQLTADVLGAFAHQNPALHRAIDDAATAVHQAVDTVTSSAAPGDVHRAIDDAAWRAHEIVP</sequence>